<dbReference type="Pfam" id="PF04012">
    <property type="entry name" value="PspA_IM30"/>
    <property type="match status" value="1"/>
</dbReference>
<comment type="caution">
    <text evidence="3">The sequence shown here is derived from an EMBL/GenBank/DDBJ whole genome shotgun (WGS) entry which is preliminary data.</text>
</comment>
<keyword evidence="2" id="KW-0175">Coiled coil</keyword>
<dbReference type="Proteomes" id="UP001154322">
    <property type="component" value="Unassembled WGS sequence"/>
</dbReference>
<organism evidence="3 4">
    <name type="scientific">Paenibacillus melissococcoides</name>
    <dbReference type="NCBI Taxonomy" id="2912268"/>
    <lineage>
        <taxon>Bacteria</taxon>
        <taxon>Bacillati</taxon>
        <taxon>Bacillota</taxon>
        <taxon>Bacilli</taxon>
        <taxon>Bacillales</taxon>
        <taxon>Paenibacillaceae</taxon>
        <taxon>Paenibacillus</taxon>
    </lineage>
</organism>
<name>A0ABM9FW69_9BACL</name>
<sequence length="225" mass="26933">MSNILKRVRDITLATLNERLDKAEDPVRLIDQFLMRTRQDIAEADRLYQQYVVHANQMRHQMNQANEMRERREQQAMLALKAGEEFAAKIALQEKLMHDEKARQYEDLYNRSKQAILELEEQLNILKSEYQTVYDKRQYYFARMQNIRLQQQMNQRFGQYGYGQVDGMFRRLEDRVSDMEWENTSLQEVRRASGTSPYGGGNPERDIALQREMERLRKKLDTAKE</sequence>
<dbReference type="PANTHER" id="PTHR31088:SF6">
    <property type="entry name" value="PHAGE SHOCK PROTEIN A"/>
    <property type="match status" value="1"/>
</dbReference>
<evidence type="ECO:0000256" key="2">
    <source>
        <dbReference type="SAM" id="Coils"/>
    </source>
</evidence>
<dbReference type="InterPro" id="IPR007157">
    <property type="entry name" value="PspA_VIPP1"/>
</dbReference>
<feature type="coiled-coil region" evidence="2">
    <location>
        <begin position="102"/>
        <end position="136"/>
    </location>
</feature>
<accession>A0ABM9FW69</accession>
<dbReference type="EMBL" id="CALYLO010000001">
    <property type="protein sequence ID" value="CAH8243091.1"/>
    <property type="molecule type" value="Genomic_DNA"/>
</dbReference>
<comment type="similarity">
    <text evidence="1">Belongs to the PspA/Vipp/IM30 family.</text>
</comment>
<evidence type="ECO:0000313" key="3">
    <source>
        <dbReference type="EMBL" id="CAH8243091.1"/>
    </source>
</evidence>
<evidence type="ECO:0000256" key="1">
    <source>
        <dbReference type="ARBA" id="ARBA00043985"/>
    </source>
</evidence>
<evidence type="ECO:0000313" key="4">
    <source>
        <dbReference type="Proteomes" id="UP001154322"/>
    </source>
</evidence>
<keyword evidence="4" id="KW-1185">Reference proteome</keyword>
<gene>
    <name evidence="3" type="ORF">WJ0W_000318</name>
</gene>
<dbReference type="PANTHER" id="PTHR31088">
    <property type="entry name" value="MEMBRANE-ASSOCIATED PROTEIN VIPP1, CHLOROPLASTIC"/>
    <property type="match status" value="1"/>
</dbReference>
<reference evidence="3" key="1">
    <citation type="submission" date="2022-06" db="EMBL/GenBank/DDBJ databases">
        <authorList>
            <person name="Dietemann V."/>
            <person name="Ory F."/>
            <person name="Dainat B."/>
            <person name="Oberhansli S."/>
        </authorList>
    </citation>
    <scope>NUCLEOTIDE SEQUENCE</scope>
    <source>
        <strain evidence="3">Ena-SAMPLE-TAB-26-04-2022-14:26:32:270-5432</strain>
    </source>
</reference>
<proteinExistence type="inferred from homology"/>
<dbReference type="RefSeq" id="WP_213426534.1">
    <property type="nucleotide sequence ID" value="NZ_AP031286.1"/>
</dbReference>
<protein>
    <submittedName>
        <fullName evidence="3">PspA/IM30 family protein</fullName>
    </submittedName>
</protein>